<dbReference type="SUPFAM" id="SSF52540">
    <property type="entry name" value="P-loop containing nucleoside triphosphate hydrolases"/>
    <property type="match status" value="1"/>
</dbReference>
<dbReference type="EMBL" id="CP133218">
    <property type="protein sequence ID" value="WML91024.1"/>
    <property type="molecule type" value="Genomic_DNA"/>
</dbReference>
<gene>
    <name evidence="1" type="ORF">RCF98_01415</name>
</gene>
<accession>A0ABY9MQV2</accession>
<organism evidence="1 2">
    <name type="scientific">Thiothrix lacustris</name>
    <dbReference type="NCBI Taxonomy" id="525917"/>
    <lineage>
        <taxon>Bacteria</taxon>
        <taxon>Pseudomonadati</taxon>
        <taxon>Pseudomonadota</taxon>
        <taxon>Gammaproteobacteria</taxon>
        <taxon>Thiotrichales</taxon>
        <taxon>Thiotrichaceae</taxon>
        <taxon>Thiothrix</taxon>
    </lineage>
</organism>
<protein>
    <recommendedName>
        <fullName evidence="3">Sulfotransferase family protein</fullName>
    </recommendedName>
</protein>
<dbReference type="Proteomes" id="UP001236657">
    <property type="component" value="Chromosome"/>
</dbReference>
<evidence type="ECO:0000313" key="2">
    <source>
        <dbReference type="Proteomes" id="UP001236657"/>
    </source>
</evidence>
<name>A0ABY9MQV2_9GAMM</name>
<keyword evidence="2" id="KW-1185">Reference proteome</keyword>
<dbReference type="RefSeq" id="WP_308895672.1">
    <property type="nucleotide sequence ID" value="NZ_CP133218.1"/>
</dbReference>
<sequence length="244" mass="27661">MTHPYSRIFLLSHMRAYSSLLGHIIGSHPRINGYYEMHQSYLSDADLAQQIADYSQHDSLKPDSHYQFDKLLHNDYRLNLSLPALQNAIIFIALRQPEPTIKSIIKLFQQKSSDDLYAQPTGATDYYLERLQTLTDFAQQHPQRYYYFDTEKVCTDTDRLLSQLQQWIGMAEPLSPEYGSFAKTGVAGAGDTSPLIHTGKILPDFQEALDDVALDATLLQQATQAYQSCRQQLIHNAKGSLAST</sequence>
<evidence type="ECO:0008006" key="3">
    <source>
        <dbReference type="Google" id="ProtNLM"/>
    </source>
</evidence>
<evidence type="ECO:0000313" key="1">
    <source>
        <dbReference type="EMBL" id="WML91024.1"/>
    </source>
</evidence>
<dbReference type="Gene3D" id="3.40.50.300">
    <property type="entry name" value="P-loop containing nucleotide triphosphate hydrolases"/>
    <property type="match status" value="1"/>
</dbReference>
<reference evidence="1 2" key="1">
    <citation type="submission" date="2023-08" db="EMBL/GenBank/DDBJ databases">
        <title>New molecular markers tilS and rpoB for phylogenetic and monitoring studies of the genus Thiothrix biodiversity.</title>
        <authorList>
            <person name="Ravin N.V."/>
            <person name="Smolyakov D."/>
            <person name="Markov N.D."/>
            <person name="Beletsky A.V."/>
            <person name="Mardanov A.V."/>
            <person name="Rudenko T.S."/>
            <person name="Grabovich M.Y."/>
        </authorList>
    </citation>
    <scope>NUCLEOTIDE SEQUENCE [LARGE SCALE GENOMIC DNA]</scope>
    <source>
        <strain evidence="1 2">MK1</strain>
    </source>
</reference>
<proteinExistence type="predicted"/>
<dbReference type="InterPro" id="IPR027417">
    <property type="entry name" value="P-loop_NTPase"/>
</dbReference>